<accession>A0A3M2S8L3</accession>
<feature type="transmembrane region" description="Helical" evidence="1">
    <location>
        <begin position="180"/>
        <end position="202"/>
    </location>
</feature>
<dbReference type="OrthoDB" id="5185882at2759"/>
<organism evidence="2 3">
    <name type="scientific">Fusarium kuroshium</name>
    <dbReference type="NCBI Taxonomy" id="2010991"/>
    <lineage>
        <taxon>Eukaryota</taxon>
        <taxon>Fungi</taxon>
        <taxon>Dikarya</taxon>
        <taxon>Ascomycota</taxon>
        <taxon>Pezizomycotina</taxon>
        <taxon>Sordariomycetes</taxon>
        <taxon>Hypocreomycetidae</taxon>
        <taxon>Hypocreales</taxon>
        <taxon>Nectriaceae</taxon>
        <taxon>Fusarium</taxon>
        <taxon>Fusarium solani species complex</taxon>
    </lineage>
</organism>
<gene>
    <name evidence="2" type="ORF">CDV36_006443</name>
</gene>
<evidence type="ECO:0000313" key="2">
    <source>
        <dbReference type="EMBL" id="RMJ13889.1"/>
    </source>
</evidence>
<name>A0A3M2S8L3_9HYPO</name>
<keyword evidence="1" id="KW-0812">Transmembrane</keyword>
<keyword evidence="3" id="KW-1185">Reference proteome</keyword>
<feature type="transmembrane region" description="Helical" evidence="1">
    <location>
        <begin position="20"/>
        <end position="39"/>
    </location>
</feature>
<evidence type="ECO:0000256" key="1">
    <source>
        <dbReference type="SAM" id="Phobius"/>
    </source>
</evidence>
<reference evidence="2 3" key="1">
    <citation type="submission" date="2017-06" db="EMBL/GenBank/DDBJ databases">
        <title>Comparative genomic analysis of Ambrosia Fusariam Clade fungi.</title>
        <authorList>
            <person name="Stajich J.E."/>
            <person name="Carrillo J."/>
            <person name="Kijimoto T."/>
            <person name="Eskalen A."/>
            <person name="O'Donnell K."/>
            <person name="Kasson M."/>
        </authorList>
    </citation>
    <scope>NUCLEOTIDE SEQUENCE [LARGE SCALE GENOMIC DNA]</scope>
    <source>
        <strain evidence="2">UCR3666</strain>
    </source>
</reference>
<keyword evidence="1" id="KW-1133">Transmembrane helix</keyword>
<comment type="caution">
    <text evidence="2">The sequence shown here is derived from an EMBL/GenBank/DDBJ whole genome shotgun (WGS) entry which is preliminary data.</text>
</comment>
<evidence type="ECO:0000313" key="3">
    <source>
        <dbReference type="Proteomes" id="UP000277212"/>
    </source>
</evidence>
<feature type="transmembrane region" description="Helical" evidence="1">
    <location>
        <begin position="122"/>
        <end position="147"/>
    </location>
</feature>
<proteinExistence type="predicted"/>
<dbReference type="EMBL" id="NKUJ01000098">
    <property type="protein sequence ID" value="RMJ13889.1"/>
    <property type="molecule type" value="Genomic_DNA"/>
</dbReference>
<feature type="transmembrane region" description="Helical" evidence="1">
    <location>
        <begin position="214"/>
        <end position="235"/>
    </location>
</feature>
<keyword evidence="1" id="KW-0472">Membrane</keyword>
<sequence>MATIDYYQRLTGEYNLSNTPLLVASAVSFAVGYMQYVYAIRVLLRDGNGPIPFWMHSFYLAHDSSWSYILGRAASKYDEHWFLRGTSTALFVWTTLEIFCIHRSITKTRHACFASVLGPNPSLTAVLPYAAFLQIGMYCVVWFGIILMGEGCVMQWFCLTNVLIIIGPTHEYLRRGSRDGLALGFCLVNIICAVWTFTPFSMWALTLPEIFAQPMYYCAGCFMFIYSLWAFYIVYSYPAKKPSKTDPSPIW</sequence>
<dbReference type="AlphaFoldDB" id="A0A3M2S8L3"/>
<dbReference type="Proteomes" id="UP000277212">
    <property type="component" value="Unassembled WGS sequence"/>
</dbReference>
<protein>
    <submittedName>
        <fullName evidence="2">Uncharacterized protein</fullName>
    </submittedName>
</protein>